<evidence type="ECO:0000313" key="3">
    <source>
        <dbReference type="WBParaSite" id="ECPE_0000768101-mRNA-1"/>
    </source>
</evidence>
<dbReference type="WBParaSite" id="ECPE_0000768101-mRNA-1">
    <property type="protein sequence ID" value="ECPE_0000768101-mRNA-1"/>
    <property type="gene ID" value="ECPE_0000768101"/>
</dbReference>
<reference evidence="3" key="1">
    <citation type="submission" date="2016-06" db="UniProtKB">
        <authorList>
            <consortium name="WormBaseParasite"/>
        </authorList>
    </citation>
    <scope>IDENTIFICATION</scope>
</reference>
<reference evidence="1 2" key="2">
    <citation type="submission" date="2018-11" db="EMBL/GenBank/DDBJ databases">
        <authorList>
            <consortium name="Pathogen Informatics"/>
        </authorList>
    </citation>
    <scope>NUCLEOTIDE SEQUENCE [LARGE SCALE GENOMIC DNA]</scope>
    <source>
        <strain evidence="1 2">Egypt</strain>
    </source>
</reference>
<sequence>MWLTTIVTGWVFVGSRASGNRFRPGSHHPMLATSRWTAITPRIGEHVMSDANDGEPFTFDGNHYSLHSSGPAVLRTTQAGDLRNSDLSALTNATDAEAEAEVTDVNYNRAVSLDPRLTSQNQTLNVNLLRNTMPERIGVRPFDQHSFIAPVLISLVDQEPTPTTNSVINVEPE</sequence>
<keyword evidence="2" id="KW-1185">Reference proteome</keyword>
<protein>
    <submittedName>
        <fullName evidence="3">Signal peptide protein</fullName>
    </submittedName>
</protein>
<gene>
    <name evidence="1" type="ORF">ECPE_LOCUS7665</name>
</gene>
<evidence type="ECO:0000313" key="1">
    <source>
        <dbReference type="EMBL" id="VDP81704.1"/>
    </source>
</evidence>
<dbReference type="AlphaFoldDB" id="A0A183AL30"/>
<evidence type="ECO:0000313" key="2">
    <source>
        <dbReference type="Proteomes" id="UP000272942"/>
    </source>
</evidence>
<accession>A0A183AL30</accession>
<dbReference type="EMBL" id="UZAN01044903">
    <property type="protein sequence ID" value="VDP81704.1"/>
    <property type="molecule type" value="Genomic_DNA"/>
</dbReference>
<proteinExistence type="predicted"/>
<organism evidence="3">
    <name type="scientific">Echinostoma caproni</name>
    <dbReference type="NCBI Taxonomy" id="27848"/>
    <lineage>
        <taxon>Eukaryota</taxon>
        <taxon>Metazoa</taxon>
        <taxon>Spiralia</taxon>
        <taxon>Lophotrochozoa</taxon>
        <taxon>Platyhelminthes</taxon>
        <taxon>Trematoda</taxon>
        <taxon>Digenea</taxon>
        <taxon>Plagiorchiida</taxon>
        <taxon>Echinostomata</taxon>
        <taxon>Echinostomatoidea</taxon>
        <taxon>Echinostomatidae</taxon>
        <taxon>Echinostoma</taxon>
    </lineage>
</organism>
<dbReference type="Proteomes" id="UP000272942">
    <property type="component" value="Unassembled WGS sequence"/>
</dbReference>
<name>A0A183AL30_9TREM</name>